<feature type="compositionally biased region" description="Polar residues" evidence="2">
    <location>
        <begin position="444"/>
        <end position="455"/>
    </location>
</feature>
<feature type="compositionally biased region" description="Low complexity" evidence="2">
    <location>
        <begin position="386"/>
        <end position="415"/>
    </location>
</feature>
<dbReference type="GeneID" id="95973803"/>
<feature type="region of interest" description="Disordered" evidence="2">
    <location>
        <begin position="306"/>
        <end position="332"/>
    </location>
</feature>
<feature type="compositionally biased region" description="Low complexity" evidence="2">
    <location>
        <begin position="351"/>
        <end position="362"/>
    </location>
</feature>
<keyword evidence="4" id="KW-1185">Reference proteome</keyword>
<feature type="region of interest" description="Disordered" evidence="2">
    <location>
        <begin position="720"/>
        <end position="749"/>
    </location>
</feature>
<feature type="region of interest" description="Disordered" evidence="2">
    <location>
        <begin position="345"/>
        <end position="415"/>
    </location>
</feature>
<feature type="compositionally biased region" description="Polar residues" evidence="2">
    <location>
        <begin position="516"/>
        <end position="528"/>
    </location>
</feature>
<feature type="region of interest" description="Disordered" evidence="2">
    <location>
        <begin position="1"/>
        <end position="20"/>
    </location>
</feature>
<accession>A0ABR3P1D5</accession>
<feature type="compositionally biased region" description="Basic and acidic residues" evidence="2">
    <location>
        <begin position="551"/>
        <end position="573"/>
    </location>
</feature>
<feature type="region of interest" description="Disordered" evidence="2">
    <location>
        <begin position="444"/>
        <end position="528"/>
    </location>
</feature>
<gene>
    <name evidence="3" type="ORF">AAFC00_000100</name>
</gene>
<comment type="caution">
    <text evidence="3">The sequence shown here is derived from an EMBL/GenBank/DDBJ whole genome shotgun (WGS) entry which is preliminary data.</text>
</comment>
<evidence type="ECO:0000313" key="4">
    <source>
        <dbReference type="Proteomes" id="UP001562354"/>
    </source>
</evidence>
<name>A0ABR3P1D5_9PEZI</name>
<protein>
    <submittedName>
        <fullName evidence="3">Uncharacterized protein</fullName>
    </submittedName>
</protein>
<evidence type="ECO:0000256" key="1">
    <source>
        <dbReference type="SAM" id="Coils"/>
    </source>
</evidence>
<dbReference type="EMBL" id="JBFMKM010000018">
    <property type="protein sequence ID" value="KAL1296608.1"/>
    <property type="molecule type" value="Genomic_DNA"/>
</dbReference>
<sequence length="774" mass="84628">MTTNGPEPSSPTARSGRSNDCCPSSPISIPDCLPQTCCCGNSNCTFLRQSYAVVEGLEESLRTAGSLGQALLVRHEAYVAEAEKEKSRMGAEIKQLSTEKQQLEVKNASITEENQGLLFQLESVNDAVTESDIHIQSLNATLQSTQAELHKLNNLASRTDRLERELELYEQEQASLQAALACKTEQERSVTLRWQEAERKLATLEDQLDEIHREAKEERERHVEIVGRMERQRVVEKELNTASGRLRGAAAAKTSNRDKHGSTVVSHFVKDILQDNANLQMGIVELRDLLTSSNDEVERLREQLAQFQPQEQEFDPEEQTLDSRRQSSLGLEMSRASTQELHVHHHYHAPSDTSSRRQSQTLRRPKKKRQGLTPGAFAPSLGARTPRSSISAIIPFSPSSSTGLAPTSSSSSATILSQTAVTVPTSKNPPARWSMQSAYTFDSSIASSPPSTTCRAPSLFDRGFSDAGMDSSRPTTPDSEDLGSPLFLPTQYQSKRGSAGYFRSIPAPPFRHGGQDDTTPFDQSSDTISYEADGDISAMDHGTILEEDEPDLHAADDPASPDRHASDFAKFQKDSNTPPRTDQDIPNRTHRRVGSHESLISIHGMDIHTLKSRPSQLLTARSPRPFTGGRSFSSQPVVSATMAHAARPAMTPRTSDPSHSLLSGMAADQRAISAGASANKAPASRKAGGWLFGRWGFTPTPTVTVSTPLEHMKVQKVRETATTTKATASPTKLRPPGINQPGPILGFRTQPVRVPQPVLVTLDEEALRQSLSEA</sequence>
<organism evidence="3 4">
    <name type="scientific">Neodothiora populina</name>
    <dbReference type="NCBI Taxonomy" id="2781224"/>
    <lineage>
        <taxon>Eukaryota</taxon>
        <taxon>Fungi</taxon>
        <taxon>Dikarya</taxon>
        <taxon>Ascomycota</taxon>
        <taxon>Pezizomycotina</taxon>
        <taxon>Dothideomycetes</taxon>
        <taxon>Dothideomycetidae</taxon>
        <taxon>Dothideales</taxon>
        <taxon>Dothioraceae</taxon>
        <taxon>Neodothiora</taxon>
    </lineage>
</organism>
<keyword evidence="1" id="KW-0175">Coiled coil</keyword>
<dbReference type="RefSeq" id="XP_069196290.1">
    <property type="nucleotide sequence ID" value="XM_069340152.1"/>
</dbReference>
<reference evidence="3 4" key="1">
    <citation type="submission" date="2024-07" db="EMBL/GenBank/DDBJ databases">
        <title>Draft sequence of the Neodothiora populina.</title>
        <authorList>
            <person name="Drown D.D."/>
            <person name="Schuette U.S."/>
            <person name="Buechlein A.B."/>
            <person name="Rusch D.R."/>
            <person name="Winton L.W."/>
            <person name="Adams G.A."/>
        </authorList>
    </citation>
    <scope>NUCLEOTIDE SEQUENCE [LARGE SCALE GENOMIC DNA]</scope>
    <source>
        <strain evidence="3 4">CPC 39397</strain>
    </source>
</reference>
<proteinExistence type="predicted"/>
<evidence type="ECO:0000256" key="2">
    <source>
        <dbReference type="SAM" id="MobiDB-lite"/>
    </source>
</evidence>
<dbReference type="Proteomes" id="UP001562354">
    <property type="component" value="Unassembled WGS sequence"/>
</dbReference>
<feature type="region of interest" description="Disordered" evidence="2">
    <location>
        <begin position="551"/>
        <end position="594"/>
    </location>
</feature>
<evidence type="ECO:0000313" key="3">
    <source>
        <dbReference type="EMBL" id="KAL1296608.1"/>
    </source>
</evidence>
<feature type="coiled-coil region" evidence="1">
    <location>
        <begin position="79"/>
        <end position="232"/>
    </location>
</feature>